<organism evidence="1 2">
    <name type="scientific">Marinococcus halophilus</name>
    <dbReference type="NCBI Taxonomy" id="1371"/>
    <lineage>
        <taxon>Bacteria</taxon>
        <taxon>Bacillati</taxon>
        <taxon>Bacillota</taxon>
        <taxon>Bacilli</taxon>
        <taxon>Bacillales</taxon>
        <taxon>Bacillaceae</taxon>
        <taxon>Marinococcus</taxon>
    </lineage>
</organism>
<dbReference type="OrthoDB" id="8683379at2"/>
<name>A0A510YBV1_MARHA</name>
<dbReference type="InterPro" id="IPR014942">
    <property type="entry name" value="AbiEii"/>
</dbReference>
<dbReference type="Gene3D" id="3.10.450.620">
    <property type="entry name" value="JHP933, nucleotidyltransferase-like core domain"/>
    <property type="match status" value="1"/>
</dbReference>
<reference evidence="1 2" key="1">
    <citation type="submission" date="2019-07" db="EMBL/GenBank/DDBJ databases">
        <title>Whole genome shotgun sequence of Marinococcus halophilus NBRC 102359.</title>
        <authorList>
            <person name="Hosoyama A."/>
            <person name="Uohara A."/>
            <person name="Ohji S."/>
            <person name="Ichikawa N."/>
        </authorList>
    </citation>
    <scope>NUCLEOTIDE SEQUENCE [LARGE SCALE GENOMIC DNA]</scope>
    <source>
        <strain evidence="1 2">NBRC 102359</strain>
    </source>
</reference>
<accession>A0A510YBV1</accession>
<evidence type="ECO:0008006" key="3">
    <source>
        <dbReference type="Google" id="ProtNLM"/>
    </source>
</evidence>
<dbReference type="RefSeq" id="WP_094909069.1">
    <property type="nucleotide sequence ID" value="NZ_BJUN01000029.1"/>
</dbReference>
<keyword evidence="2" id="KW-1185">Reference proteome</keyword>
<comment type="caution">
    <text evidence="1">The sequence shown here is derived from an EMBL/GenBank/DDBJ whole genome shotgun (WGS) entry which is preliminary data.</text>
</comment>
<dbReference type="Proteomes" id="UP000321051">
    <property type="component" value="Unassembled WGS sequence"/>
</dbReference>
<gene>
    <name evidence="1" type="ORF">MHA01_30160</name>
</gene>
<dbReference type="EMBL" id="BJUN01000029">
    <property type="protein sequence ID" value="GEK60111.1"/>
    <property type="molecule type" value="Genomic_DNA"/>
</dbReference>
<proteinExistence type="predicted"/>
<protein>
    <recommendedName>
        <fullName evidence="3">Nucleotidyl transferase AbiEii/AbiGii toxin family protein</fullName>
    </recommendedName>
</protein>
<evidence type="ECO:0000313" key="1">
    <source>
        <dbReference type="EMBL" id="GEK60111.1"/>
    </source>
</evidence>
<evidence type="ECO:0000313" key="2">
    <source>
        <dbReference type="Proteomes" id="UP000321051"/>
    </source>
</evidence>
<dbReference type="Pfam" id="PF08843">
    <property type="entry name" value="AbiEii"/>
    <property type="match status" value="1"/>
</dbReference>
<sequence>MMSNEFLEELRKLTIISLFSDDELMDILVLKGGNALELAYQMNARASIDIDVSMEKDFEDAGLTITQVQEKLSASLDQTFWENGYKMFDMKLEEQPRKKHPAQAATWGGYRVAFKVITKEQFERIGQENVEQLRRESIPVSEGKKIIKIDISKYEFVAPSEETDFHDFIIRIYSPRMIVFEKLRAICQQMKEYASANHTSRSPRPRDFYDIYMIITHLDPSLDFQEHANQEMIKAFFHIKDVPLHLLGDILNEDVRQFHEQQYEDLQDTAKGDIQPFQFYYDFVVEKVRQLHHLWQ</sequence>
<dbReference type="AlphaFoldDB" id="A0A510YBV1"/>